<evidence type="ECO:0000313" key="1">
    <source>
        <dbReference type="EMBL" id="MCS4556583.1"/>
    </source>
</evidence>
<comment type="caution">
    <text evidence="1">The sequence shown here is derived from an EMBL/GenBank/DDBJ whole genome shotgun (WGS) entry which is preliminary data.</text>
</comment>
<protein>
    <submittedName>
        <fullName evidence="1">DUF3389 domain-containing protein</fullName>
    </submittedName>
</protein>
<dbReference type="Proteomes" id="UP001201549">
    <property type="component" value="Unassembled WGS sequence"/>
</dbReference>
<accession>A0ABT2FJY3</accession>
<reference evidence="2" key="2">
    <citation type="submission" date="2023-07" db="EMBL/GenBank/DDBJ databases">
        <title>Shewanella mangrovi sp. nov., an acetaldehyde- degrading bacterium isolated from mangrove sediment.</title>
        <authorList>
            <person name="Liu Y."/>
        </authorList>
    </citation>
    <scope>NUCLEOTIDE SEQUENCE [LARGE SCALE GENOMIC DNA]</scope>
    <source>
        <strain evidence="2">C32</strain>
    </source>
</reference>
<dbReference type="RefSeq" id="WP_238895988.1">
    <property type="nucleotide sequence ID" value="NZ_JAKOGG010000005.1"/>
</dbReference>
<keyword evidence="2" id="KW-1185">Reference proteome</keyword>
<dbReference type="Pfam" id="PF11869">
    <property type="entry name" value="DUF3389"/>
    <property type="match status" value="1"/>
</dbReference>
<dbReference type="EMBL" id="JAKOGG010000005">
    <property type="protein sequence ID" value="MCS4556583.1"/>
    <property type="molecule type" value="Genomic_DNA"/>
</dbReference>
<proteinExistence type="predicted"/>
<name>A0ABT2FJY3_9GAMM</name>
<dbReference type="InterPro" id="IPR021811">
    <property type="entry name" value="DUF3389"/>
</dbReference>
<sequence length="80" mass="8832">MLLNLTHAKLILTPQQLQVRLQPSGAILEVFAEDLRLISTANLLVANVGSVSWQLPLENDEQLQQVAEFYGIAVDAVEAY</sequence>
<organism evidence="1 2">
    <name type="scientific">Shewanella electrica</name>
    <dbReference type="NCBI Taxonomy" id="515560"/>
    <lineage>
        <taxon>Bacteria</taxon>
        <taxon>Pseudomonadati</taxon>
        <taxon>Pseudomonadota</taxon>
        <taxon>Gammaproteobacteria</taxon>
        <taxon>Alteromonadales</taxon>
        <taxon>Shewanellaceae</taxon>
        <taxon>Shewanella</taxon>
    </lineage>
</organism>
<reference evidence="1 2" key="1">
    <citation type="submission" date="2022-02" db="EMBL/GenBank/DDBJ databases">
        <authorList>
            <person name="Zhuang L."/>
        </authorList>
    </citation>
    <scope>NUCLEOTIDE SEQUENCE [LARGE SCALE GENOMIC DNA]</scope>
    <source>
        <strain evidence="1 2">C32</strain>
    </source>
</reference>
<evidence type="ECO:0000313" key="2">
    <source>
        <dbReference type="Proteomes" id="UP001201549"/>
    </source>
</evidence>
<gene>
    <name evidence="1" type="ORF">L9G74_09045</name>
</gene>